<dbReference type="GO" id="GO:0008270">
    <property type="term" value="F:zinc ion binding"/>
    <property type="evidence" value="ECO:0007669"/>
    <property type="project" value="UniProtKB-KW"/>
</dbReference>
<protein>
    <recommendedName>
        <fullName evidence="2">B box-type domain-containing protein</fullName>
    </recommendedName>
</protein>
<proteinExistence type="predicted"/>
<dbReference type="SMART" id="SM00336">
    <property type="entry name" value="BBOX"/>
    <property type="match status" value="2"/>
</dbReference>
<dbReference type="PANTHER" id="PTHR25462">
    <property type="entry name" value="BONUS, ISOFORM C-RELATED"/>
    <property type="match status" value="1"/>
</dbReference>
<keyword evidence="1" id="KW-0862">Zinc</keyword>
<dbReference type="OrthoDB" id="5592120at2759"/>
<feature type="domain" description="B box-type" evidence="2">
    <location>
        <begin position="4"/>
        <end position="50"/>
    </location>
</feature>
<name>A0A8B6CNU7_MYTGA</name>
<dbReference type="EMBL" id="UYJE01002152">
    <property type="protein sequence ID" value="VDI08183.1"/>
    <property type="molecule type" value="Genomic_DNA"/>
</dbReference>
<gene>
    <name evidence="3" type="ORF">MGAL_10B092898</name>
</gene>
<dbReference type="Proteomes" id="UP000596742">
    <property type="component" value="Unassembled WGS sequence"/>
</dbReference>
<evidence type="ECO:0000313" key="3">
    <source>
        <dbReference type="EMBL" id="VDI08183.1"/>
    </source>
</evidence>
<dbReference type="GO" id="GO:0006513">
    <property type="term" value="P:protein monoubiquitination"/>
    <property type="evidence" value="ECO:0007669"/>
    <property type="project" value="TreeGrafter"/>
</dbReference>
<dbReference type="InterPro" id="IPR047153">
    <property type="entry name" value="TRIM45/56/19-like"/>
</dbReference>
<dbReference type="PROSITE" id="PS50119">
    <property type="entry name" value="ZF_BBOX"/>
    <property type="match status" value="2"/>
</dbReference>
<sequence>MAQSSTQTCRLCTEKSGVFYCYECQHALCSICRKRHDIIPARNGHTITNISTVDLAVFGKISHCRTHRKEFLFFCVKCSVFICSRCVISTHKDHYFSGITETVLKVRSRAQLQITEAIPNIQEEVKYHIEQLHVDSKKCIETINCAGIDIQTYIEKTKHIHITEFRDNEILEHQSCESFLRNTTLINERYTRIISELEQILSEKHDLTFHSRYGVIDIDIQNLVGVQAKPPLSKVKSFEKEMFYKDIIEQIQNLTTDAIDGLPSPNNE</sequence>
<dbReference type="AlphaFoldDB" id="A0A8B6CNU7"/>
<dbReference type="SUPFAM" id="SSF57845">
    <property type="entry name" value="B-box zinc-binding domain"/>
    <property type="match status" value="1"/>
</dbReference>
<dbReference type="Pfam" id="PF00643">
    <property type="entry name" value="zf-B_box"/>
    <property type="match status" value="2"/>
</dbReference>
<keyword evidence="1" id="KW-0863">Zinc-finger</keyword>
<evidence type="ECO:0000256" key="1">
    <source>
        <dbReference type="PROSITE-ProRule" id="PRU00024"/>
    </source>
</evidence>
<keyword evidence="4" id="KW-1185">Reference proteome</keyword>
<comment type="caution">
    <text evidence="3">The sequence shown here is derived from an EMBL/GenBank/DDBJ whole genome shotgun (WGS) entry which is preliminary data.</text>
</comment>
<dbReference type="CDD" id="cd19757">
    <property type="entry name" value="Bbox1"/>
    <property type="match status" value="1"/>
</dbReference>
<evidence type="ECO:0000259" key="2">
    <source>
        <dbReference type="PROSITE" id="PS50119"/>
    </source>
</evidence>
<dbReference type="InterPro" id="IPR000315">
    <property type="entry name" value="Znf_B-box"/>
</dbReference>
<evidence type="ECO:0000313" key="4">
    <source>
        <dbReference type="Proteomes" id="UP000596742"/>
    </source>
</evidence>
<dbReference type="Gene3D" id="3.30.160.60">
    <property type="entry name" value="Classic Zinc Finger"/>
    <property type="match status" value="1"/>
</dbReference>
<dbReference type="GO" id="GO:0061630">
    <property type="term" value="F:ubiquitin protein ligase activity"/>
    <property type="evidence" value="ECO:0007669"/>
    <property type="project" value="TreeGrafter"/>
</dbReference>
<accession>A0A8B6CNU7</accession>
<keyword evidence="1" id="KW-0479">Metal-binding</keyword>
<feature type="domain" description="B box-type" evidence="2">
    <location>
        <begin position="59"/>
        <end position="99"/>
    </location>
</feature>
<organism evidence="3 4">
    <name type="scientific">Mytilus galloprovincialis</name>
    <name type="common">Mediterranean mussel</name>
    <dbReference type="NCBI Taxonomy" id="29158"/>
    <lineage>
        <taxon>Eukaryota</taxon>
        <taxon>Metazoa</taxon>
        <taxon>Spiralia</taxon>
        <taxon>Lophotrochozoa</taxon>
        <taxon>Mollusca</taxon>
        <taxon>Bivalvia</taxon>
        <taxon>Autobranchia</taxon>
        <taxon>Pteriomorphia</taxon>
        <taxon>Mytilida</taxon>
        <taxon>Mytiloidea</taxon>
        <taxon>Mytilidae</taxon>
        <taxon>Mytilinae</taxon>
        <taxon>Mytilus</taxon>
    </lineage>
</organism>
<dbReference type="PANTHER" id="PTHR25462:SF229">
    <property type="entry name" value="TRANSCRIPTION INTERMEDIARY FACTOR 1-BETA"/>
    <property type="match status" value="1"/>
</dbReference>
<reference evidence="3" key="1">
    <citation type="submission" date="2018-11" db="EMBL/GenBank/DDBJ databases">
        <authorList>
            <person name="Alioto T."/>
            <person name="Alioto T."/>
        </authorList>
    </citation>
    <scope>NUCLEOTIDE SEQUENCE</scope>
</reference>